<sequence>MNYRQLKKWNVSINLPSGDFKRNLEAPPPKYQDGKSKKACLIPPKFYHRLIQHTQNPDLFILPSDEFNKKQDAPPLKYQDAKSNNACLIPPKFYHRLIQISLCPL</sequence>
<evidence type="ECO:0000313" key="2">
    <source>
        <dbReference type="Proteomes" id="UP001372834"/>
    </source>
</evidence>
<reference evidence="1 2" key="1">
    <citation type="submission" date="2023-10" db="EMBL/GenBank/DDBJ databases">
        <title>Genomes of two closely related lineages of the louse Polyplax serrata with different host specificities.</title>
        <authorList>
            <person name="Martinu J."/>
            <person name="Tarabai H."/>
            <person name="Stefka J."/>
            <person name="Hypsa V."/>
        </authorList>
    </citation>
    <scope>NUCLEOTIDE SEQUENCE [LARGE SCALE GENOMIC DNA]</scope>
    <source>
        <strain evidence="1">HR10_N</strain>
    </source>
</reference>
<name>A0AAN8PIA4_POLSC</name>
<dbReference type="EMBL" id="JAWJWE010000038">
    <property type="protein sequence ID" value="KAK6623468.1"/>
    <property type="molecule type" value="Genomic_DNA"/>
</dbReference>
<organism evidence="1 2">
    <name type="scientific">Polyplax serrata</name>
    <name type="common">Common mouse louse</name>
    <dbReference type="NCBI Taxonomy" id="468196"/>
    <lineage>
        <taxon>Eukaryota</taxon>
        <taxon>Metazoa</taxon>
        <taxon>Ecdysozoa</taxon>
        <taxon>Arthropoda</taxon>
        <taxon>Hexapoda</taxon>
        <taxon>Insecta</taxon>
        <taxon>Pterygota</taxon>
        <taxon>Neoptera</taxon>
        <taxon>Paraneoptera</taxon>
        <taxon>Psocodea</taxon>
        <taxon>Troctomorpha</taxon>
        <taxon>Phthiraptera</taxon>
        <taxon>Anoplura</taxon>
        <taxon>Polyplacidae</taxon>
        <taxon>Polyplax</taxon>
    </lineage>
</organism>
<protein>
    <submittedName>
        <fullName evidence="1">Uncharacterized protein</fullName>
    </submittedName>
</protein>
<dbReference type="Proteomes" id="UP001372834">
    <property type="component" value="Unassembled WGS sequence"/>
</dbReference>
<proteinExistence type="predicted"/>
<comment type="caution">
    <text evidence="1">The sequence shown here is derived from an EMBL/GenBank/DDBJ whole genome shotgun (WGS) entry which is preliminary data.</text>
</comment>
<accession>A0AAN8PIA4</accession>
<dbReference type="AlphaFoldDB" id="A0AAN8PIA4"/>
<gene>
    <name evidence="1" type="ORF">RUM43_009320</name>
</gene>
<evidence type="ECO:0000313" key="1">
    <source>
        <dbReference type="EMBL" id="KAK6623468.1"/>
    </source>
</evidence>